<sequence>MILANDTKTDVSESELAHLGEGEVGYIRQMRSEDITERFPGAPELDPGQELWALFSADGTPILVSDDRTSAFHKAQENDLYTVSLH</sequence>
<reference evidence="1 2" key="1">
    <citation type="submission" date="2019-06" db="EMBL/GenBank/DDBJ databases">
        <authorList>
            <person name="Li M."/>
        </authorList>
    </citation>
    <scope>NUCLEOTIDE SEQUENCE [LARGE SCALE GENOMIC DNA]</scope>
    <source>
        <strain evidence="1 2">BGMRC6574</strain>
    </source>
</reference>
<dbReference type="Proteomes" id="UP000320314">
    <property type="component" value="Unassembled WGS sequence"/>
</dbReference>
<dbReference type="RefSeq" id="WP_141166843.1">
    <property type="nucleotide sequence ID" value="NZ_VHLH01000015.1"/>
</dbReference>
<proteinExistence type="predicted"/>
<dbReference type="EMBL" id="VHLH01000015">
    <property type="protein sequence ID" value="TPW28411.1"/>
    <property type="molecule type" value="Genomic_DNA"/>
</dbReference>
<dbReference type="OrthoDB" id="7865555at2"/>
<protein>
    <submittedName>
        <fullName evidence="1">DUF1150 family protein</fullName>
    </submittedName>
</protein>
<evidence type="ECO:0000313" key="1">
    <source>
        <dbReference type="EMBL" id="TPW28411.1"/>
    </source>
</evidence>
<gene>
    <name evidence="1" type="ORF">FJU11_09370</name>
</gene>
<accession>A0A506U5L4</accession>
<evidence type="ECO:0000313" key="2">
    <source>
        <dbReference type="Proteomes" id="UP000320314"/>
    </source>
</evidence>
<organism evidence="1 2">
    <name type="scientific">Pararhizobium mangrovi</name>
    <dbReference type="NCBI Taxonomy" id="2590452"/>
    <lineage>
        <taxon>Bacteria</taxon>
        <taxon>Pseudomonadati</taxon>
        <taxon>Pseudomonadota</taxon>
        <taxon>Alphaproteobacteria</taxon>
        <taxon>Hyphomicrobiales</taxon>
        <taxon>Rhizobiaceae</taxon>
        <taxon>Rhizobium/Agrobacterium group</taxon>
        <taxon>Pararhizobium</taxon>
    </lineage>
</organism>
<name>A0A506U5L4_9HYPH</name>
<comment type="caution">
    <text evidence="1">The sequence shown here is derived from an EMBL/GenBank/DDBJ whole genome shotgun (WGS) entry which is preliminary data.</text>
</comment>
<dbReference type="Pfam" id="PF06620">
    <property type="entry name" value="DUF1150"/>
    <property type="match status" value="1"/>
</dbReference>
<keyword evidence="2" id="KW-1185">Reference proteome</keyword>
<dbReference type="AlphaFoldDB" id="A0A506U5L4"/>
<dbReference type="InterPro" id="IPR009531">
    <property type="entry name" value="DUF1150"/>
</dbReference>